<evidence type="ECO:0008006" key="3">
    <source>
        <dbReference type="Google" id="ProtNLM"/>
    </source>
</evidence>
<dbReference type="Proteomes" id="UP000321532">
    <property type="component" value="Unassembled WGS sequence"/>
</dbReference>
<comment type="caution">
    <text evidence="1">The sequence shown here is derived from an EMBL/GenBank/DDBJ whole genome shotgun (WGS) entry which is preliminary data.</text>
</comment>
<accession>A0A512AZI1</accession>
<reference evidence="1 2" key="1">
    <citation type="submission" date="2019-07" db="EMBL/GenBank/DDBJ databases">
        <title>Whole genome shotgun sequence of Adhaeribacter aerolatus NBRC 106133.</title>
        <authorList>
            <person name="Hosoyama A."/>
            <person name="Uohara A."/>
            <person name="Ohji S."/>
            <person name="Ichikawa N."/>
        </authorList>
    </citation>
    <scope>NUCLEOTIDE SEQUENCE [LARGE SCALE GENOMIC DNA]</scope>
    <source>
        <strain evidence="1 2">NBRC 106133</strain>
    </source>
</reference>
<evidence type="ECO:0000313" key="2">
    <source>
        <dbReference type="Proteomes" id="UP000321532"/>
    </source>
</evidence>
<proteinExistence type="predicted"/>
<organism evidence="1 2">
    <name type="scientific">Adhaeribacter aerolatus</name>
    <dbReference type="NCBI Taxonomy" id="670289"/>
    <lineage>
        <taxon>Bacteria</taxon>
        <taxon>Pseudomonadati</taxon>
        <taxon>Bacteroidota</taxon>
        <taxon>Cytophagia</taxon>
        <taxon>Cytophagales</taxon>
        <taxon>Hymenobacteraceae</taxon>
        <taxon>Adhaeribacter</taxon>
    </lineage>
</organism>
<dbReference type="SUPFAM" id="SSF56925">
    <property type="entry name" value="OMPA-like"/>
    <property type="match status" value="1"/>
</dbReference>
<dbReference type="AlphaFoldDB" id="A0A512AZI1"/>
<dbReference type="InterPro" id="IPR011250">
    <property type="entry name" value="OMP/PagP_B-barrel"/>
</dbReference>
<protein>
    <recommendedName>
        <fullName evidence="3">Outer membrane protein beta-barrel domain-containing protein</fullName>
    </recommendedName>
</protein>
<evidence type="ECO:0000313" key="1">
    <source>
        <dbReference type="EMBL" id="GEO05106.1"/>
    </source>
</evidence>
<name>A0A512AZI1_9BACT</name>
<keyword evidence="2" id="KW-1185">Reference proteome</keyword>
<dbReference type="Gene3D" id="2.40.160.20">
    <property type="match status" value="1"/>
</dbReference>
<dbReference type="EMBL" id="BJYS01000020">
    <property type="protein sequence ID" value="GEO05106.1"/>
    <property type="molecule type" value="Genomic_DNA"/>
</dbReference>
<gene>
    <name evidence="1" type="ORF">AAE02nite_27700</name>
</gene>
<sequence>MLAQKRGWQDVVYLKNGSIIRGHLQEDSSPAIIRIETVGQNLFVFKPEEVERVAKEYTRTDFKYPYTQGYQNITEAGMSVGYRPTVNAFSDPGRSVNFTLQTFNGYQFLPALAVGLTTAIDTYGSITLLPVALGIRGDITKTKVRPYYGFDAGYALDWLSNPNLAANQDGGFVWSPTFGLKFNSHKTHAFILNLGYRNQRATAETRQGNMLTTQRNHFQRILFRMGISF</sequence>